<dbReference type="PANTHER" id="PTHR22812">
    <property type="entry name" value="CHROMOBOX PROTEIN"/>
    <property type="match status" value="1"/>
</dbReference>
<dbReference type="Pfam" id="PF01393">
    <property type="entry name" value="Chromo_shadow"/>
    <property type="match status" value="1"/>
</dbReference>
<accession>A0A0X3PFP3</accession>
<reference evidence="6" key="1">
    <citation type="submission" date="2016-01" db="EMBL/GenBank/DDBJ databases">
        <title>Reference transcriptome for the parasite Schistocephalus solidus: insights into the molecular evolution of parasitism.</title>
        <authorList>
            <person name="Hebert F.O."/>
            <person name="Grambauer S."/>
            <person name="Barber I."/>
            <person name="Landry C.R."/>
            <person name="Aubin-Horth N."/>
        </authorList>
    </citation>
    <scope>NUCLEOTIDE SEQUENCE</scope>
</reference>
<gene>
    <name evidence="6" type="primary">CBX1</name>
    <name evidence="6" type="ORF">TR138851</name>
</gene>
<feature type="compositionally biased region" description="Polar residues" evidence="4">
    <location>
        <begin position="185"/>
        <end position="194"/>
    </location>
</feature>
<dbReference type="PROSITE" id="PS00598">
    <property type="entry name" value="CHROMO_1"/>
    <property type="match status" value="1"/>
</dbReference>
<dbReference type="SMART" id="SM00298">
    <property type="entry name" value="CHROMO"/>
    <property type="match status" value="2"/>
</dbReference>
<dbReference type="CDD" id="cd18631">
    <property type="entry name" value="CD_HP1_like"/>
    <property type="match status" value="1"/>
</dbReference>
<dbReference type="SMART" id="SM00300">
    <property type="entry name" value="ChSh"/>
    <property type="match status" value="1"/>
</dbReference>
<evidence type="ECO:0000259" key="5">
    <source>
        <dbReference type="PROSITE" id="PS50013"/>
    </source>
</evidence>
<dbReference type="InterPro" id="IPR008251">
    <property type="entry name" value="Chromo_shadow_dom"/>
</dbReference>
<protein>
    <submittedName>
        <fullName evidence="6">Chromobox protein homolog 1</fullName>
    </submittedName>
</protein>
<dbReference type="GO" id="GO:0000792">
    <property type="term" value="C:heterochromatin"/>
    <property type="evidence" value="ECO:0007669"/>
    <property type="project" value="UniProtKB-ARBA"/>
</dbReference>
<dbReference type="InterPro" id="IPR023780">
    <property type="entry name" value="Chromo_domain"/>
</dbReference>
<feature type="domain" description="Chromo" evidence="5">
    <location>
        <begin position="205"/>
        <end position="263"/>
    </location>
</feature>
<sequence>MSDGDDLQEDEFSVEKILRVRIRNGKKEYFLKWKGYSDEENTWEPEENLDCPDLIKEFEDRRAAERNSKLKSPLPSSSKRLNTTPKADSSGDAPKEAETRKSRSRASSSRTSTSEDPGSSTQKAPVNEAPKAAKKRRTISSDSNEKEDNQPSAHASPEKKNETTATPEKPPQKTTETPTAASKPPQKTTETPTAASKVRGFDRGLKAERIIGATESSGELMFLIKWRDSDIADLVPAREANVKCPQVVIRFYEERLTWHTPDTQNSAQPAGDATKV</sequence>
<dbReference type="PRINTS" id="PR00504">
    <property type="entry name" value="CHROMODOMAIN"/>
</dbReference>
<feature type="compositionally biased region" description="Low complexity" evidence="4">
    <location>
        <begin position="163"/>
        <end position="181"/>
    </location>
</feature>
<dbReference type="EMBL" id="GEEE01016253">
    <property type="protein sequence ID" value="JAP46972.1"/>
    <property type="molecule type" value="Transcribed_RNA"/>
</dbReference>
<proteinExistence type="predicted"/>
<feature type="region of interest" description="Disordered" evidence="4">
    <location>
        <begin position="60"/>
        <end position="200"/>
    </location>
</feature>
<dbReference type="Gene3D" id="2.40.50.40">
    <property type="match status" value="2"/>
</dbReference>
<dbReference type="Pfam" id="PF00385">
    <property type="entry name" value="Chromo"/>
    <property type="match status" value="1"/>
</dbReference>
<dbReference type="CDD" id="cd00034">
    <property type="entry name" value="CSD"/>
    <property type="match status" value="1"/>
</dbReference>
<dbReference type="InterPro" id="IPR023779">
    <property type="entry name" value="Chromodomain_CS"/>
</dbReference>
<dbReference type="GO" id="GO:0005634">
    <property type="term" value="C:nucleus"/>
    <property type="evidence" value="ECO:0007669"/>
    <property type="project" value="UniProtKB-SubCell"/>
</dbReference>
<evidence type="ECO:0000256" key="2">
    <source>
        <dbReference type="ARBA" id="ARBA00022737"/>
    </source>
</evidence>
<keyword evidence="2" id="KW-0677">Repeat</keyword>
<evidence type="ECO:0000313" key="6">
    <source>
        <dbReference type="EMBL" id="JAP46972.1"/>
    </source>
</evidence>
<dbReference type="AlphaFoldDB" id="A0A0X3PFP3"/>
<feature type="compositionally biased region" description="Low complexity" evidence="4">
    <location>
        <begin position="70"/>
        <end position="82"/>
    </location>
</feature>
<feature type="compositionally biased region" description="Low complexity" evidence="4">
    <location>
        <begin position="105"/>
        <end position="115"/>
    </location>
</feature>
<evidence type="ECO:0000256" key="4">
    <source>
        <dbReference type="SAM" id="MobiDB-lite"/>
    </source>
</evidence>
<dbReference type="FunFam" id="2.40.50.40:FF:000031">
    <property type="entry name" value="Heterochromatin protein 1"/>
    <property type="match status" value="1"/>
</dbReference>
<dbReference type="InterPro" id="IPR017984">
    <property type="entry name" value="Chromo_dom_subgr"/>
</dbReference>
<keyword evidence="3" id="KW-0539">Nucleus</keyword>
<name>A0A0X3PFP3_SCHSO</name>
<comment type="subcellular location">
    <subcellularLocation>
        <location evidence="1">Nucleus</location>
    </subcellularLocation>
</comment>
<dbReference type="PROSITE" id="PS50013">
    <property type="entry name" value="CHROMO_2"/>
    <property type="match status" value="2"/>
</dbReference>
<evidence type="ECO:0000256" key="1">
    <source>
        <dbReference type="ARBA" id="ARBA00004123"/>
    </source>
</evidence>
<feature type="domain" description="Chromo" evidence="5">
    <location>
        <begin position="12"/>
        <end position="70"/>
    </location>
</feature>
<dbReference type="InterPro" id="IPR016197">
    <property type="entry name" value="Chromo-like_dom_sf"/>
</dbReference>
<evidence type="ECO:0000256" key="3">
    <source>
        <dbReference type="ARBA" id="ARBA00023242"/>
    </source>
</evidence>
<dbReference type="InterPro" id="IPR000953">
    <property type="entry name" value="Chromo/chromo_shadow_dom"/>
</dbReference>
<organism evidence="6">
    <name type="scientific">Schistocephalus solidus</name>
    <name type="common">Tapeworm</name>
    <dbReference type="NCBI Taxonomy" id="70667"/>
    <lineage>
        <taxon>Eukaryota</taxon>
        <taxon>Metazoa</taxon>
        <taxon>Spiralia</taxon>
        <taxon>Lophotrochozoa</taxon>
        <taxon>Platyhelminthes</taxon>
        <taxon>Cestoda</taxon>
        <taxon>Eucestoda</taxon>
        <taxon>Diphyllobothriidea</taxon>
        <taxon>Diphyllobothriidae</taxon>
        <taxon>Schistocephalus</taxon>
    </lineage>
</organism>
<dbReference type="SUPFAM" id="SSF54160">
    <property type="entry name" value="Chromo domain-like"/>
    <property type="match status" value="2"/>
</dbReference>
<dbReference type="InterPro" id="IPR051219">
    <property type="entry name" value="Heterochromatin_chromo-domain"/>
</dbReference>